<reference evidence="11" key="1">
    <citation type="submission" date="2024-07" db="EMBL/GenBank/DDBJ databases">
        <title>Two chromosome-level genome assemblies of Korean endemic species Abeliophyllum distichum and Forsythia ovata (Oleaceae).</title>
        <authorList>
            <person name="Jang H."/>
        </authorList>
    </citation>
    <scope>NUCLEOTIDE SEQUENCE [LARGE SCALE GENOMIC DNA]</scope>
</reference>
<dbReference type="GO" id="GO:0005737">
    <property type="term" value="C:cytoplasm"/>
    <property type="evidence" value="ECO:0007669"/>
    <property type="project" value="UniProtKB-SubCell"/>
</dbReference>
<evidence type="ECO:0000259" key="9">
    <source>
        <dbReference type="Pfam" id="PF23559"/>
    </source>
</evidence>
<sequence>MKKNKAKWEEVAESLSSHISKDNSCMKILELSYNYLPMHLKPCFLYFVAFEEDREIPVQKLISLWVAEGFVQTVEQKNSNAVSYGYLIDLISRGLVQVGKRRSNGGVKTCYVHDLLHEMCLTIAEKDNFMKVIQE</sequence>
<comment type="caution">
    <text evidence="10">The sequence shown here is derived from an EMBL/GenBank/DDBJ whole genome shotgun (WGS) entry which is preliminary data.</text>
</comment>
<organism evidence="10 11">
    <name type="scientific">Forsythia ovata</name>
    <dbReference type="NCBI Taxonomy" id="205694"/>
    <lineage>
        <taxon>Eukaryota</taxon>
        <taxon>Viridiplantae</taxon>
        <taxon>Streptophyta</taxon>
        <taxon>Embryophyta</taxon>
        <taxon>Tracheophyta</taxon>
        <taxon>Spermatophyta</taxon>
        <taxon>Magnoliopsida</taxon>
        <taxon>eudicotyledons</taxon>
        <taxon>Gunneridae</taxon>
        <taxon>Pentapetalae</taxon>
        <taxon>asterids</taxon>
        <taxon>lamiids</taxon>
        <taxon>Lamiales</taxon>
        <taxon>Oleaceae</taxon>
        <taxon>Forsythieae</taxon>
        <taxon>Forsythia</taxon>
    </lineage>
</organism>
<protein>
    <submittedName>
        <fullName evidence="10">Disease resistance protein</fullName>
    </submittedName>
</protein>
<keyword evidence="4" id="KW-0433">Leucine-rich repeat</keyword>
<dbReference type="FunFam" id="1.10.10.10:FF:000322">
    <property type="entry name" value="Probable disease resistance protein At1g63360"/>
    <property type="match status" value="1"/>
</dbReference>
<proteinExistence type="inferred from homology"/>
<dbReference type="EMBL" id="JBFOLJ010000002">
    <property type="protein sequence ID" value="KAL2553430.1"/>
    <property type="molecule type" value="Genomic_DNA"/>
</dbReference>
<evidence type="ECO:0000256" key="5">
    <source>
        <dbReference type="ARBA" id="ARBA00022737"/>
    </source>
</evidence>
<dbReference type="GO" id="GO:0006952">
    <property type="term" value="P:defense response"/>
    <property type="evidence" value="ECO:0007669"/>
    <property type="project" value="UniProtKB-KW"/>
</dbReference>
<dbReference type="PANTHER" id="PTHR23155:SF1152">
    <property type="entry name" value="AAA+ ATPASE DOMAIN-CONTAINING PROTEIN"/>
    <property type="match status" value="1"/>
</dbReference>
<dbReference type="InterPro" id="IPR036388">
    <property type="entry name" value="WH-like_DNA-bd_sf"/>
</dbReference>
<dbReference type="AlphaFoldDB" id="A0ABD1WYU7"/>
<dbReference type="PANTHER" id="PTHR23155">
    <property type="entry name" value="DISEASE RESISTANCE PROTEIN RP"/>
    <property type="match status" value="1"/>
</dbReference>
<dbReference type="Gene3D" id="1.10.10.10">
    <property type="entry name" value="Winged helix-like DNA-binding domain superfamily/Winged helix DNA-binding domain"/>
    <property type="match status" value="1"/>
</dbReference>
<accession>A0ABD1WYU7</accession>
<evidence type="ECO:0000256" key="2">
    <source>
        <dbReference type="ARBA" id="ARBA00008894"/>
    </source>
</evidence>
<dbReference type="GO" id="GO:0005524">
    <property type="term" value="F:ATP binding"/>
    <property type="evidence" value="ECO:0007669"/>
    <property type="project" value="UniProtKB-KW"/>
</dbReference>
<keyword evidence="8" id="KW-0067">ATP-binding</keyword>
<evidence type="ECO:0000313" key="11">
    <source>
        <dbReference type="Proteomes" id="UP001604277"/>
    </source>
</evidence>
<gene>
    <name evidence="10" type="ORF">Fot_07049</name>
</gene>
<dbReference type="InterPro" id="IPR058922">
    <property type="entry name" value="WHD_DRP"/>
</dbReference>
<dbReference type="Pfam" id="PF23559">
    <property type="entry name" value="WHD_DRP"/>
    <property type="match status" value="1"/>
</dbReference>
<evidence type="ECO:0000256" key="1">
    <source>
        <dbReference type="ARBA" id="ARBA00004496"/>
    </source>
</evidence>
<keyword evidence="5" id="KW-0677">Repeat</keyword>
<keyword evidence="7" id="KW-0611">Plant defense</keyword>
<dbReference type="InterPro" id="IPR044974">
    <property type="entry name" value="Disease_R_plants"/>
</dbReference>
<comment type="subcellular location">
    <subcellularLocation>
        <location evidence="1">Cytoplasm</location>
    </subcellularLocation>
</comment>
<keyword evidence="11" id="KW-1185">Reference proteome</keyword>
<evidence type="ECO:0000256" key="7">
    <source>
        <dbReference type="ARBA" id="ARBA00022821"/>
    </source>
</evidence>
<name>A0ABD1WYU7_9LAMI</name>
<evidence type="ECO:0000256" key="4">
    <source>
        <dbReference type="ARBA" id="ARBA00022614"/>
    </source>
</evidence>
<keyword evidence="6" id="KW-0547">Nucleotide-binding</keyword>
<keyword evidence="3" id="KW-0963">Cytoplasm</keyword>
<dbReference type="InterPro" id="IPR027417">
    <property type="entry name" value="P-loop_NTPase"/>
</dbReference>
<evidence type="ECO:0000256" key="3">
    <source>
        <dbReference type="ARBA" id="ARBA00022490"/>
    </source>
</evidence>
<evidence type="ECO:0000313" key="10">
    <source>
        <dbReference type="EMBL" id="KAL2553430.1"/>
    </source>
</evidence>
<evidence type="ECO:0000256" key="8">
    <source>
        <dbReference type="ARBA" id="ARBA00022840"/>
    </source>
</evidence>
<dbReference type="SUPFAM" id="SSF52540">
    <property type="entry name" value="P-loop containing nucleoside triphosphate hydrolases"/>
    <property type="match status" value="1"/>
</dbReference>
<feature type="domain" description="Disease resistance protein winged helix" evidence="9">
    <location>
        <begin position="50"/>
        <end position="119"/>
    </location>
</feature>
<dbReference type="Proteomes" id="UP001604277">
    <property type="component" value="Unassembled WGS sequence"/>
</dbReference>
<evidence type="ECO:0000256" key="6">
    <source>
        <dbReference type="ARBA" id="ARBA00022741"/>
    </source>
</evidence>
<comment type="similarity">
    <text evidence="2">Belongs to the disease resistance NB-LRR family.</text>
</comment>